<feature type="compositionally biased region" description="Low complexity" evidence="1">
    <location>
        <begin position="187"/>
        <end position="196"/>
    </location>
</feature>
<feature type="compositionally biased region" description="Polar residues" evidence="1">
    <location>
        <begin position="210"/>
        <end position="223"/>
    </location>
</feature>
<dbReference type="OrthoDB" id="5420368at2759"/>
<name>A0A2V1DN93_9PLEO</name>
<evidence type="ECO:0000313" key="2">
    <source>
        <dbReference type="EMBL" id="PVH99093.1"/>
    </source>
</evidence>
<dbReference type="AlphaFoldDB" id="A0A2V1DN93"/>
<dbReference type="Proteomes" id="UP000244855">
    <property type="component" value="Unassembled WGS sequence"/>
</dbReference>
<evidence type="ECO:0000313" key="3">
    <source>
        <dbReference type="Proteomes" id="UP000244855"/>
    </source>
</evidence>
<proteinExistence type="predicted"/>
<feature type="compositionally biased region" description="Basic and acidic residues" evidence="1">
    <location>
        <begin position="114"/>
        <end position="123"/>
    </location>
</feature>
<accession>A0A2V1DN93</accession>
<sequence length="223" mass="24415">MPMNWTPDNDRILLLKILETHNINVDTESIANAWPNDASTRPTGRAIKERIGRLRQMAGLKVSVKGGTPKGTMSTPRKPAPVARALKTPNSSGKKRSRIDNESDADDHITEDETPIKIKKELPEASISSSKVRSAMAGLRASMEDPFQQKLSQPVFRASVQPIENESVIASASSLTGGTQEFRARSARQASQQASDALRRASEDTDSSEDSQVSTYEQNELEI</sequence>
<feature type="region of interest" description="Disordered" evidence="1">
    <location>
        <begin position="63"/>
        <end position="130"/>
    </location>
</feature>
<organism evidence="2 3">
    <name type="scientific">Periconia macrospinosa</name>
    <dbReference type="NCBI Taxonomy" id="97972"/>
    <lineage>
        <taxon>Eukaryota</taxon>
        <taxon>Fungi</taxon>
        <taxon>Dikarya</taxon>
        <taxon>Ascomycota</taxon>
        <taxon>Pezizomycotina</taxon>
        <taxon>Dothideomycetes</taxon>
        <taxon>Pleosporomycetidae</taxon>
        <taxon>Pleosporales</taxon>
        <taxon>Massarineae</taxon>
        <taxon>Periconiaceae</taxon>
        <taxon>Periconia</taxon>
    </lineage>
</organism>
<feature type="compositionally biased region" description="Acidic residues" evidence="1">
    <location>
        <begin position="102"/>
        <end position="113"/>
    </location>
</feature>
<gene>
    <name evidence="2" type="ORF">DM02DRAFT_629652</name>
</gene>
<dbReference type="STRING" id="97972.A0A2V1DN93"/>
<feature type="region of interest" description="Disordered" evidence="1">
    <location>
        <begin position="170"/>
        <end position="223"/>
    </location>
</feature>
<protein>
    <submittedName>
        <fullName evidence="2">Uncharacterized protein</fullName>
    </submittedName>
</protein>
<dbReference type="EMBL" id="KZ805399">
    <property type="protein sequence ID" value="PVH99093.1"/>
    <property type="molecule type" value="Genomic_DNA"/>
</dbReference>
<evidence type="ECO:0000256" key="1">
    <source>
        <dbReference type="SAM" id="MobiDB-lite"/>
    </source>
</evidence>
<reference evidence="2 3" key="1">
    <citation type="journal article" date="2018" name="Sci. Rep.">
        <title>Comparative genomics provides insights into the lifestyle and reveals functional heterogeneity of dark septate endophytic fungi.</title>
        <authorList>
            <person name="Knapp D.G."/>
            <person name="Nemeth J.B."/>
            <person name="Barry K."/>
            <person name="Hainaut M."/>
            <person name="Henrissat B."/>
            <person name="Johnson J."/>
            <person name="Kuo A."/>
            <person name="Lim J.H.P."/>
            <person name="Lipzen A."/>
            <person name="Nolan M."/>
            <person name="Ohm R.A."/>
            <person name="Tamas L."/>
            <person name="Grigoriev I.V."/>
            <person name="Spatafora J.W."/>
            <person name="Nagy L.G."/>
            <person name="Kovacs G.M."/>
        </authorList>
    </citation>
    <scope>NUCLEOTIDE SEQUENCE [LARGE SCALE GENOMIC DNA]</scope>
    <source>
        <strain evidence="2 3">DSE2036</strain>
    </source>
</reference>
<keyword evidence="3" id="KW-1185">Reference proteome</keyword>
<feature type="compositionally biased region" description="Polar residues" evidence="1">
    <location>
        <begin position="170"/>
        <end position="179"/>
    </location>
</feature>